<feature type="compositionally biased region" description="Polar residues" evidence="1">
    <location>
        <begin position="206"/>
        <end position="217"/>
    </location>
</feature>
<dbReference type="AlphaFoldDB" id="A0A9P8Q9L8"/>
<comment type="caution">
    <text evidence="2">The sequence shown here is derived from an EMBL/GenBank/DDBJ whole genome shotgun (WGS) entry which is preliminary data.</text>
</comment>
<organism evidence="2 3">
    <name type="scientific">Wickerhamomyces pijperi</name>
    <name type="common">Yeast</name>
    <name type="synonym">Pichia pijperi</name>
    <dbReference type="NCBI Taxonomy" id="599730"/>
    <lineage>
        <taxon>Eukaryota</taxon>
        <taxon>Fungi</taxon>
        <taxon>Dikarya</taxon>
        <taxon>Ascomycota</taxon>
        <taxon>Saccharomycotina</taxon>
        <taxon>Saccharomycetes</taxon>
        <taxon>Phaffomycetales</taxon>
        <taxon>Wickerhamomycetaceae</taxon>
        <taxon>Wickerhamomyces</taxon>
    </lineage>
</organism>
<protein>
    <submittedName>
        <fullName evidence="2">Uncharacterized protein</fullName>
    </submittedName>
</protein>
<gene>
    <name evidence="2" type="ORF">WICPIJ_002461</name>
</gene>
<evidence type="ECO:0000256" key="1">
    <source>
        <dbReference type="SAM" id="MobiDB-lite"/>
    </source>
</evidence>
<accession>A0A9P8Q9L8</accession>
<keyword evidence="3" id="KW-1185">Reference proteome</keyword>
<evidence type="ECO:0000313" key="3">
    <source>
        <dbReference type="Proteomes" id="UP000774326"/>
    </source>
</evidence>
<reference evidence="2" key="1">
    <citation type="journal article" date="2021" name="Open Biol.">
        <title>Shared evolutionary footprints suggest mitochondrial oxidative damage underlies multiple complex I losses in fungi.</title>
        <authorList>
            <person name="Schikora-Tamarit M.A."/>
            <person name="Marcet-Houben M."/>
            <person name="Nosek J."/>
            <person name="Gabaldon T."/>
        </authorList>
    </citation>
    <scope>NUCLEOTIDE SEQUENCE</scope>
    <source>
        <strain evidence="2">CBS2887</strain>
    </source>
</reference>
<dbReference type="EMBL" id="JAEUBG010001337">
    <property type="protein sequence ID" value="KAH3686563.1"/>
    <property type="molecule type" value="Genomic_DNA"/>
</dbReference>
<dbReference type="Proteomes" id="UP000774326">
    <property type="component" value="Unassembled WGS sequence"/>
</dbReference>
<evidence type="ECO:0000313" key="2">
    <source>
        <dbReference type="EMBL" id="KAH3686563.1"/>
    </source>
</evidence>
<proteinExistence type="predicted"/>
<reference evidence="2" key="2">
    <citation type="submission" date="2021-01" db="EMBL/GenBank/DDBJ databases">
        <authorList>
            <person name="Schikora-Tamarit M.A."/>
        </authorList>
    </citation>
    <scope>NUCLEOTIDE SEQUENCE</scope>
    <source>
        <strain evidence="2">CBS2887</strain>
    </source>
</reference>
<sequence length="217" mass="24666">MKQIKVDPVAPTKANTNSKLLMVRAQPYVNRLRTNDNVTNLRSENGTPQGELADFRAQQSRIISQDDVTLHVVAKLQIAHDPYKDKEATRDPVSRQDHQVQVVLVLNLVDDSANVLSSGEGKDHDRETSQDLRKGARGEILDVSLCEREIVQQSVRHHQHHQVHNAEQTDQRSDLQRVQLPETDQGRGNEQRQQNHLGSRDGIVQQLRQQVPNKDQI</sequence>
<feature type="region of interest" description="Disordered" evidence="1">
    <location>
        <begin position="181"/>
        <end position="217"/>
    </location>
</feature>
<name>A0A9P8Q9L8_WICPI</name>